<sequence length="194" mass="22273">MRHSLVILFLLAVILALAVPMTVNYYDVEEAFTPDNLIRVQIIANSDNEEDQFIKYQIKDELVKVLSNKLEDAEDVSESEIIIKQNLGTVESITKKVLNLYNKEYDSTVAFSNIEFPTKSYGDFVLPQDEYKALRITLGNGKGTNWWCVLFPPLCFAGDPDKQILENEDTPPFYVVEKLQNIRTPRVTIYDLEE</sequence>
<dbReference type="NCBIfam" id="TIGR02837">
    <property type="entry name" value="spore_II_R"/>
    <property type="match status" value="1"/>
</dbReference>
<keyword evidence="2" id="KW-1185">Reference proteome</keyword>
<dbReference type="OrthoDB" id="9793324at2"/>
<dbReference type="AlphaFoldDB" id="A0A6I6D9L7"/>
<name>A0A6I6D9L7_9FIRM</name>
<dbReference type="RefSeq" id="WP_156203072.1">
    <property type="nucleotide sequence ID" value="NZ_CP046457.1"/>
</dbReference>
<accession>A0A6I6D9L7</accession>
<dbReference type="KEGG" id="salq:SYNTR_0554"/>
<gene>
    <name evidence="1" type="ORF">SYNTR_0554</name>
</gene>
<proteinExistence type="predicted"/>
<dbReference type="Proteomes" id="UP000426444">
    <property type="component" value="Chromosome"/>
</dbReference>
<protein>
    <submittedName>
        <fullName evidence="1">Stage II sporulation protein required for processing of pro-sigma-E (SpoIIR)</fullName>
    </submittedName>
</protein>
<reference evidence="2" key="1">
    <citation type="journal article" date="2019" name="Microbiology">
        <title>Complete Genome Sequence of an Uncultured Bacterium of the Candidate Phylum Bipolaricaulota.</title>
        <authorList>
            <person name="Kadnikov V.V."/>
            <person name="Mardanov A.V."/>
            <person name="Beletsky A.V."/>
            <person name="Frank Y.A."/>
            <person name="Karnachuk O.V."/>
            <person name="Ravin N.V."/>
        </authorList>
    </citation>
    <scope>NUCLEOTIDE SEQUENCE [LARGE SCALE GENOMIC DNA]</scope>
</reference>
<organism evidence="1 2">
    <name type="scientific">Candidatus Syntrophocurvum alkaliphilum</name>
    <dbReference type="NCBI Taxonomy" id="2293317"/>
    <lineage>
        <taxon>Bacteria</taxon>
        <taxon>Bacillati</taxon>
        <taxon>Bacillota</taxon>
        <taxon>Clostridia</taxon>
        <taxon>Eubacteriales</taxon>
        <taxon>Syntrophomonadaceae</taxon>
        <taxon>Candidatus Syntrophocurvum</taxon>
    </lineage>
</organism>
<dbReference type="Pfam" id="PF09551">
    <property type="entry name" value="Spore_II_R"/>
    <property type="match status" value="1"/>
</dbReference>
<dbReference type="EMBL" id="CP046457">
    <property type="protein sequence ID" value="QGT99147.1"/>
    <property type="molecule type" value="Genomic_DNA"/>
</dbReference>
<evidence type="ECO:0000313" key="2">
    <source>
        <dbReference type="Proteomes" id="UP000426444"/>
    </source>
</evidence>
<evidence type="ECO:0000313" key="1">
    <source>
        <dbReference type="EMBL" id="QGT99147.1"/>
    </source>
</evidence>
<dbReference type="InterPro" id="IPR014202">
    <property type="entry name" value="Spore_II_R"/>
</dbReference>